<dbReference type="InterPro" id="IPR001806">
    <property type="entry name" value="Small_GTPase"/>
</dbReference>
<name>A0A1S3H9C4_LINAN</name>
<dbReference type="CDD" id="cd00154">
    <property type="entry name" value="Rab"/>
    <property type="match status" value="1"/>
</dbReference>
<dbReference type="AlphaFoldDB" id="A0A1S3H9C4"/>
<evidence type="ECO:0000313" key="4">
    <source>
        <dbReference type="Proteomes" id="UP000085678"/>
    </source>
</evidence>
<keyword evidence="2" id="KW-0342">GTP-binding</keyword>
<dbReference type="PROSITE" id="PS51421">
    <property type="entry name" value="RAS"/>
    <property type="match status" value="1"/>
</dbReference>
<feature type="compositionally biased region" description="Basic and acidic residues" evidence="3">
    <location>
        <begin position="190"/>
        <end position="200"/>
    </location>
</feature>
<dbReference type="KEGG" id="lak:106153276"/>
<feature type="compositionally biased region" description="Low complexity" evidence="3">
    <location>
        <begin position="208"/>
        <end position="222"/>
    </location>
</feature>
<accession>A0A1S3H9C4</accession>
<evidence type="ECO:0000256" key="2">
    <source>
        <dbReference type="ARBA" id="ARBA00023134"/>
    </source>
</evidence>
<dbReference type="NCBIfam" id="TIGR00231">
    <property type="entry name" value="small_GTP"/>
    <property type="match status" value="1"/>
</dbReference>
<dbReference type="InterPro" id="IPR050227">
    <property type="entry name" value="Rab"/>
</dbReference>
<feature type="region of interest" description="Disordered" evidence="3">
    <location>
        <begin position="366"/>
        <end position="386"/>
    </location>
</feature>
<dbReference type="InterPro" id="IPR005225">
    <property type="entry name" value="Small_GTP-bd"/>
</dbReference>
<dbReference type="GO" id="GO:0003924">
    <property type="term" value="F:GTPase activity"/>
    <property type="evidence" value="ECO:0007669"/>
    <property type="project" value="InterPro"/>
</dbReference>
<dbReference type="GeneID" id="106153276"/>
<reference evidence="5" key="1">
    <citation type="submission" date="2025-08" db="UniProtKB">
        <authorList>
            <consortium name="RefSeq"/>
        </authorList>
    </citation>
    <scope>IDENTIFICATION</scope>
    <source>
        <tissue evidence="5">Gonads</tissue>
    </source>
</reference>
<dbReference type="Proteomes" id="UP000085678">
    <property type="component" value="Unplaced"/>
</dbReference>
<keyword evidence="4" id="KW-1185">Reference proteome</keyword>
<dbReference type="InterPro" id="IPR027417">
    <property type="entry name" value="P-loop_NTPase"/>
</dbReference>
<dbReference type="Gene3D" id="3.40.50.300">
    <property type="entry name" value="P-loop containing nucleotide triphosphate hydrolases"/>
    <property type="match status" value="1"/>
</dbReference>
<dbReference type="PROSITE" id="PS51419">
    <property type="entry name" value="RAB"/>
    <property type="match status" value="1"/>
</dbReference>
<organism evidence="4 5">
    <name type="scientific">Lingula anatina</name>
    <name type="common">Brachiopod</name>
    <name type="synonym">Lingula unguis</name>
    <dbReference type="NCBI Taxonomy" id="7574"/>
    <lineage>
        <taxon>Eukaryota</taxon>
        <taxon>Metazoa</taxon>
        <taxon>Spiralia</taxon>
        <taxon>Lophotrochozoa</taxon>
        <taxon>Brachiopoda</taxon>
        <taxon>Linguliformea</taxon>
        <taxon>Lingulata</taxon>
        <taxon>Lingulida</taxon>
        <taxon>Linguloidea</taxon>
        <taxon>Lingulidae</taxon>
        <taxon>Lingula</taxon>
    </lineage>
</organism>
<evidence type="ECO:0000256" key="1">
    <source>
        <dbReference type="ARBA" id="ARBA00022741"/>
    </source>
</evidence>
<keyword evidence="1" id="KW-0547">Nucleotide-binding</keyword>
<sequence length="586" mass="66596">MSHLFGQQPPVSQQLSEISTLEKVPKFKIALVGDTEVGKSSIFLRYYKNQFDYSYRPTEKVDIDNVVRKINIPENAVMSLTLWDLPGREDMDMRKTYYKDLDAAIVVVDLTDPEQVELAPSWRQEIISNATFTREKKTKLPGGEEEISVELVPALPDDIPVLLLGNKYDLIEEQMSLEKGRKSAAQSEMKLADPRDKNEGESSADATNGNDNGEGQNEGEGQLVDDQESEARTERQSKSEDDKPETSTVNEDTLNSKNNKEDEENDEEKIGKDEQPLEDEKGDKEENIDQKMEKWEKERKSVPHITLEELEEMEKPECVKLLEKVASEHGFVGSVVVSAKDSDGSVHAAVQSFVRYLLVKRLRDKPKTEEKDNKKKNKKKKKKGDNDFEPLAEVGIKEFDDLFNKCNMPIKRSEDFSIYYEVLLHKFKVACLDAQVIQALNADKRSLEDCITGLKEAIGTGKELQMEEDDGFVKLVLTNPRMKLKAQIRDILDVFHKDFSVLCKTVLKECPRLSVALKHLDDKIATQSEQAWDIMTEAGKSKKDVRDIMNTIDKNRARIARTQMLLTECLDAVSNSSKKIEAALIW</sequence>
<dbReference type="SUPFAM" id="SSF52540">
    <property type="entry name" value="P-loop containing nucleoside triphosphate hydrolases"/>
    <property type="match status" value="1"/>
</dbReference>
<dbReference type="STRING" id="7574.A0A1S3H9C4"/>
<feature type="region of interest" description="Disordered" evidence="3">
    <location>
        <begin position="179"/>
        <end position="301"/>
    </location>
</feature>
<proteinExistence type="predicted"/>
<dbReference type="GO" id="GO:0005525">
    <property type="term" value="F:GTP binding"/>
    <property type="evidence" value="ECO:0007669"/>
    <property type="project" value="UniProtKB-KW"/>
</dbReference>
<evidence type="ECO:0000256" key="3">
    <source>
        <dbReference type="SAM" id="MobiDB-lite"/>
    </source>
</evidence>
<protein>
    <submittedName>
        <fullName evidence="5">Uncharacterized protein LOC106153276 isoform X1</fullName>
    </submittedName>
</protein>
<dbReference type="SMART" id="SM00175">
    <property type="entry name" value="RAB"/>
    <property type="match status" value="1"/>
</dbReference>
<feature type="compositionally biased region" description="Basic residues" evidence="3">
    <location>
        <begin position="374"/>
        <end position="383"/>
    </location>
</feature>
<evidence type="ECO:0000313" key="5">
    <source>
        <dbReference type="RefSeq" id="XP_013382602.1"/>
    </source>
</evidence>
<dbReference type="RefSeq" id="XP_013382602.1">
    <property type="nucleotide sequence ID" value="XM_013527148.1"/>
</dbReference>
<feature type="compositionally biased region" description="Basic and acidic residues" evidence="3">
    <location>
        <begin position="268"/>
        <end position="301"/>
    </location>
</feature>
<dbReference type="OrthoDB" id="6284620at2759"/>
<dbReference type="PRINTS" id="PR00449">
    <property type="entry name" value="RASTRNSFRMNG"/>
</dbReference>
<gene>
    <name evidence="5" type="primary">LOC106153276</name>
</gene>
<dbReference type="SMART" id="SM00173">
    <property type="entry name" value="RAS"/>
    <property type="match status" value="1"/>
</dbReference>
<dbReference type="Pfam" id="PF00071">
    <property type="entry name" value="Ras"/>
    <property type="match status" value="1"/>
</dbReference>
<dbReference type="InParanoid" id="A0A1S3H9C4"/>
<feature type="compositionally biased region" description="Polar residues" evidence="3">
    <location>
        <begin position="246"/>
        <end position="256"/>
    </location>
</feature>
<dbReference type="PANTHER" id="PTHR47977">
    <property type="entry name" value="RAS-RELATED PROTEIN RAB"/>
    <property type="match status" value="1"/>
</dbReference>
<feature type="compositionally biased region" description="Basic and acidic residues" evidence="3">
    <location>
        <begin position="229"/>
        <end position="245"/>
    </location>
</feature>